<dbReference type="EMBL" id="ABYU02000004">
    <property type="protein sequence ID" value="EEX23197.1"/>
    <property type="molecule type" value="Genomic_DNA"/>
</dbReference>
<keyword evidence="2" id="KW-1185">Reference proteome</keyword>
<organism evidence="1 2">
    <name type="scientific">Blautia hansenii DSM 20583</name>
    <dbReference type="NCBI Taxonomy" id="537007"/>
    <lineage>
        <taxon>Bacteria</taxon>
        <taxon>Bacillati</taxon>
        <taxon>Bacillota</taxon>
        <taxon>Clostridia</taxon>
        <taxon>Lachnospirales</taxon>
        <taxon>Lachnospiraceae</taxon>
        <taxon>Blautia</taxon>
    </lineage>
</organism>
<evidence type="ECO:0000313" key="1">
    <source>
        <dbReference type="EMBL" id="EEX23197.1"/>
    </source>
</evidence>
<sequence length="99" mass="11509">MVLIETYWNVNENAEKVENSTSAVLIETYWNVNECTRKEKCEEHGVLIETYWNVNPFYWWVLTKITNCINRNILECKSDTLSASVSCAAGINRNILECK</sequence>
<name>C9L3V8_BLAHA</name>
<comment type="caution">
    <text evidence="1">The sequence shown here is derived from an EMBL/GenBank/DDBJ whole genome shotgun (WGS) entry which is preliminary data.</text>
</comment>
<dbReference type="HOGENOM" id="CLU_2314723_0_0_9"/>
<dbReference type="STRING" id="537007.BLAHAN_04045"/>
<protein>
    <submittedName>
        <fullName evidence="1">Uncharacterized protein</fullName>
    </submittedName>
</protein>
<proteinExistence type="predicted"/>
<dbReference type="Proteomes" id="UP000003755">
    <property type="component" value="Unassembled WGS sequence"/>
</dbReference>
<evidence type="ECO:0000313" key="2">
    <source>
        <dbReference type="Proteomes" id="UP000003755"/>
    </source>
</evidence>
<accession>C9L3V8</accession>
<gene>
    <name evidence="1" type="ORF">BLAHAN_04045</name>
</gene>
<dbReference type="AlphaFoldDB" id="C9L3V8"/>
<reference evidence="1" key="1">
    <citation type="submission" date="2009-09" db="EMBL/GenBank/DDBJ databases">
        <authorList>
            <person name="Weinstock G."/>
            <person name="Sodergren E."/>
            <person name="Clifton S."/>
            <person name="Fulton L."/>
            <person name="Fulton B."/>
            <person name="Courtney L."/>
            <person name="Fronick C."/>
            <person name="Harrison M."/>
            <person name="Strong C."/>
            <person name="Farmer C."/>
            <person name="Delahaunty K."/>
            <person name="Markovic C."/>
            <person name="Hall O."/>
            <person name="Minx P."/>
            <person name="Tomlinson C."/>
            <person name="Mitreva M."/>
            <person name="Nelson J."/>
            <person name="Hou S."/>
            <person name="Wollam A."/>
            <person name="Pepin K.H."/>
            <person name="Johnson M."/>
            <person name="Bhonagiri V."/>
            <person name="Nash W.E."/>
            <person name="Warren W."/>
            <person name="Chinwalla A."/>
            <person name="Mardis E.R."/>
            <person name="Wilson R.K."/>
        </authorList>
    </citation>
    <scope>NUCLEOTIDE SEQUENCE [LARGE SCALE GENOMIC DNA]</scope>
    <source>
        <strain evidence="1">DSM 20583</strain>
    </source>
</reference>